<dbReference type="EMBL" id="JAACJO010000004">
    <property type="protein sequence ID" value="KAF5359702.1"/>
    <property type="molecule type" value="Genomic_DNA"/>
</dbReference>
<feature type="domain" description="DSBA-like thioredoxin" evidence="2">
    <location>
        <begin position="78"/>
        <end position="282"/>
    </location>
</feature>
<evidence type="ECO:0000313" key="3">
    <source>
        <dbReference type="EMBL" id="KAF5359702.1"/>
    </source>
</evidence>
<sequence>MSIVALKSPGQTKASGTGDRGKESSGHYSTDLWSAQPSAPSSYFFQSTGPVLQSLHLSFLPLRVLNIVMSTRVVKLAVISDFTCPSCFVVQHELTAAMDYCKDTLELPLDFEFQHMPFRLIGSKCLEPGTKIERIKLYNCHLGEERSASLRQCVTKWGEEKSIPITWDGVVGHTTNAHRLCYKAAQIGGQESQLDIITAIFYASMVDAKDISDINVLAEVAESVELMTKDEALAFFNTDELEAEVNKVADAARAKGITGVPVTVIDGKWAVSGGQSSDVFVQIFKKLAASGVGSSPSHLPGPAVPTQICA</sequence>
<reference evidence="3 4" key="1">
    <citation type="journal article" date="2020" name="ISME J.">
        <title>Uncovering the hidden diversity of litter-decomposition mechanisms in mushroom-forming fungi.</title>
        <authorList>
            <person name="Floudas D."/>
            <person name="Bentzer J."/>
            <person name="Ahren D."/>
            <person name="Johansson T."/>
            <person name="Persson P."/>
            <person name="Tunlid A."/>
        </authorList>
    </citation>
    <scope>NUCLEOTIDE SEQUENCE [LARGE SCALE GENOMIC DNA]</scope>
    <source>
        <strain evidence="3 4">CBS 146.42</strain>
    </source>
</reference>
<name>A0A8H5G7C1_9AGAR</name>
<gene>
    <name evidence="3" type="ORF">D9756_003210</name>
</gene>
<dbReference type="SUPFAM" id="SSF52833">
    <property type="entry name" value="Thioredoxin-like"/>
    <property type="match status" value="1"/>
</dbReference>
<dbReference type="Gene3D" id="3.40.30.10">
    <property type="entry name" value="Glutaredoxin"/>
    <property type="match status" value="1"/>
</dbReference>
<evidence type="ECO:0000259" key="2">
    <source>
        <dbReference type="Pfam" id="PF01323"/>
    </source>
</evidence>
<keyword evidence="4" id="KW-1185">Reference proteome</keyword>
<dbReference type="OrthoDB" id="1930760at2759"/>
<evidence type="ECO:0000256" key="1">
    <source>
        <dbReference type="SAM" id="MobiDB-lite"/>
    </source>
</evidence>
<dbReference type="PANTHER" id="PTHR13887:SF41">
    <property type="entry name" value="THIOREDOXIN SUPERFAMILY PROTEIN"/>
    <property type="match status" value="1"/>
</dbReference>
<protein>
    <recommendedName>
        <fullName evidence="2">DSBA-like thioredoxin domain-containing protein</fullName>
    </recommendedName>
</protein>
<accession>A0A8H5G7C1</accession>
<evidence type="ECO:0000313" key="4">
    <source>
        <dbReference type="Proteomes" id="UP000559027"/>
    </source>
</evidence>
<dbReference type="GO" id="GO:0016491">
    <property type="term" value="F:oxidoreductase activity"/>
    <property type="evidence" value="ECO:0007669"/>
    <property type="project" value="InterPro"/>
</dbReference>
<organism evidence="3 4">
    <name type="scientific">Leucocoprinus leucothites</name>
    <dbReference type="NCBI Taxonomy" id="201217"/>
    <lineage>
        <taxon>Eukaryota</taxon>
        <taxon>Fungi</taxon>
        <taxon>Dikarya</taxon>
        <taxon>Basidiomycota</taxon>
        <taxon>Agaricomycotina</taxon>
        <taxon>Agaricomycetes</taxon>
        <taxon>Agaricomycetidae</taxon>
        <taxon>Agaricales</taxon>
        <taxon>Agaricineae</taxon>
        <taxon>Agaricaceae</taxon>
        <taxon>Leucocoprinus</taxon>
    </lineage>
</organism>
<dbReference type="PANTHER" id="PTHR13887">
    <property type="entry name" value="GLUTATHIONE S-TRANSFERASE KAPPA"/>
    <property type="match status" value="1"/>
</dbReference>
<feature type="region of interest" description="Disordered" evidence="1">
    <location>
        <begin position="1"/>
        <end position="29"/>
    </location>
</feature>
<proteinExistence type="predicted"/>
<dbReference type="Proteomes" id="UP000559027">
    <property type="component" value="Unassembled WGS sequence"/>
</dbReference>
<comment type="caution">
    <text evidence="3">The sequence shown here is derived from an EMBL/GenBank/DDBJ whole genome shotgun (WGS) entry which is preliminary data.</text>
</comment>
<dbReference type="AlphaFoldDB" id="A0A8H5G7C1"/>
<dbReference type="Pfam" id="PF01323">
    <property type="entry name" value="DSBA"/>
    <property type="match status" value="1"/>
</dbReference>
<dbReference type="InterPro" id="IPR001853">
    <property type="entry name" value="DSBA-like_thioredoxin_dom"/>
</dbReference>
<dbReference type="InterPro" id="IPR036249">
    <property type="entry name" value="Thioredoxin-like_sf"/>
</dbReference>